<dbReference type="Pfam" id="PF01715">
    <property type="entry name" value="IPPT"/>
    <property type="match status" value="1"/>
</dbReference>
<evidence type="ECO:0000256" key="2">
    <source>
        <dbReference type="ARBA" id="ARBA00003213"/>
    </source>
</evidence>
<keyword evidence="4 10" id="KW-0808">Transferase</keyword>
<dbReference type="EC" id="2.5.1.75" evidence="10"/>
<evidence type="ECO:0000256" key="6">
    <source>
        <dbReference type="ARBA" id="ARBA00022741"/>
    </source>
</evidence>
<evidence type="ECO:0000256" key="4">
    <source>
        <dbReference type="ARBA" id="ARBA00022679"/>
    </source>
</evidence>
<sequence>MHVLVFCMNKKFSIVISGPTATGKTDFATNLANDLPIEIVNADIGSFYTSLTVGTAKPAWKDSPIPHHFFDVIDDTTSWTAPQFREKLELLLQQIWSRGNIPVIVGGSAFYIQAFFYKNHELLHPTTELMQSLESQSAQDLWEQLNEVDPARSAKIDPHDHYRLVRALAIWHTQGQKPSDFVPIFQPLSSFYFLTLTRDRDQLYDMINQRVQIMMQAGWLQEVQELARDAQWKDFLLKKKMIGYDILLEYLQTPDIHKNLDESLATIAQLTRNYAKRQITFLHRLQKNVQESLQTNAKHRALPYEIKECNLTLCDLSLYIKQLSDFALGAQTRAIEKKIHNL</sequence>
<evidence type="ECO:0000256" key="11">
    <source>
        <dbReference type="RuleBase" id="RU003783"/>
    </source>
</evidence>
<proteinExistence type="inferred from homology"/>
<dbReference type="Gene3D" id="1.10.20.140">
    <property type="match status" value="1"/>
</dbReference>
<evidence type="ECO:0000256" key="1">
    <source>
        <dbReference type="ARBA" id="ARBA00001946"/>
    </source>
</evidence>
<feature type="binding site" evidence="10">
    <location>
        <begin position="18"/>
        <end position="25"/>
    </location>
    <ligand>
        <name>ATP</name>
        <dbReference type="ChEBI" id="CHEBI:30616"/>
    </ligand>
</feature>
<dbReference type="InterPro" id="IPR039657">
    <property type="entry name" value="Dimethylallyltransferase"/>
</dbReference>
<dbReference type="SUPFAM" id="SSF52540">
    <property type="entry name" value="P-loop containing nucleoside triphosphate hydrolases"/>
    <property type="match status" value="2"/>
</dbReference>
<keyword evidence="6 10" id="KW-0547">Nucleotide-binding</keyword>
<reference evidence="14 15" key="1">
    <citation type="submission" date="2017-12" db="EMBL/GenBank/DDBJ databases">
        <title>Chromulinavorax destructans is a abundant pathogen of dominant heterotrophic picoflagllates.</title>
        <authorList>
            <person name="Deeg C.M."/>
            <person name="Zimmer M."/>
            <person name="Suttle C.A."/>
        </authorList>
    </citation>
    <scope>NUCLEOTIDE SEQUENCE [LARGE SCALE GENOMIC DNA]</scope>
    <source>
        <strain evidence="14 15">SeV1</strain>
    </source>
</reference>
<dbReference type="GO" id="GO:0006400">
    <property type="term" value="P:tRNA modification"/>
    <property type="evidence" value="ECO:0007669"/>
    <property type="project" value="TreeGrafter"/>
</dbReference>
<dbReference type="KEGG" id="cdes:C0J27_00195"/>
<name>A0A345ZA54_9BACT</name>
<dbReference type="NCBIfam" id="TIGR00174">
    <property type="entry name" value="miaA"/>
    <property type="match status" value="1"/>
</dbReference>
<feature type="binding site" evidence="10">
    <location>
        <begin position="20"/>
        <end position="25"/>
    </location>
    <ligand>
        <name>substrate</name>
    </ligand>
</feature>
<keyword evidence="15" id="KW-1185">Reference proteome</keyword>
<dbReference type="GO" id="GO:0052381">
    <property type="term" value="F:tRNA dimethylallyltransferase activity"/>
    <property type="evidence" value="ECO:0007669"/>
    <property type="project" value="UniProtKB-UniRule"/>
</dbReference>
<dbReference type="AlphaFoldDB" id="A0A345ZA54"/>
<comment type="caution">
    <text evidence="10">Lacks conserved residue(s) required for the propagation of feature annotation.</text>
</comment>
<gene>
    <name evidence="10 14" type="primary">miaA</name>
    <name evidence="14" type="ORF">C0J27_00195</name>
</gene>
<organism evidence="14 15">
    <name type="scientific">Candidatus Chromulinivorax destructor</name>
    <dbReference type="NCBI Taxonomy" id="2066483"/>
    <lineage>
        <taxon>Bacteria</taxon>
        <taxon>Candidatus Babelota</taxon>
        <taxon>Candidatus Babeliae</taxon>
        <taxon>Candidatus Babeliales</taxon>
        <taxon>Candidatus Chromulinivoraceae</taxon>
        <taxon>Candidatus Chromulinivorax</taxon>
    </lineage>
</organism>
<protein>
    <recommendedName>
        <fullName evidence="10">tRNA dimethylallyltransferase</fullName>
        <ecNumber evidence="10">2.5.1.75</ecNumber>
    </recommendedName>
    <alternativeName>
        <fullName evidence="10">Dimethylallyl diphosphate:tRNA dimethylallyltransferase</fullName>
        <shortName evidence="10">DMAPP:tRNA dimethylallyltransferase</shortName>
        <shortName evidence="10">DMATase</shortName>
    </alternativeName>
    <alternativeName>
        <fullName evidence="10">Isopentenyl-diphosphate:tRNA isopentenyltransferase</fullName>
        <shortName evidence="10">IPP transferase</shortName>
        <shortName evidence="10">IPPT</shortName>
        <shortName evidence="10">IPTase</shortName>
    </alternativeName>
</protein>
<evidence type="ECO:0000256" key="3">
    <source>
        <dbReference type="ARBA" id="ARBA00005842"/>
    </source>
</evidence>
<dbReference type="Proteomes" id="UP000254834">
    <property type="component" value="Chromosome"/>
</dbReference>
<dbReference type="EMBL" id="CP025544">
    <property type="protein sequence ID" value="AXK60171.1"/>
    <property type="molecule type" value="Genomic_DNA"/>
</dbReference>
<feature type="site" description="Interaction with substrate tRNA" evidence="10">
    <location>
        <position position="108"/>
    </location>
</feature>
<comment type="similarity">
    <text evidence="3 10 13">Belongs to the IPP transferase family.</text>
</comment>
<dbReference type="InterPro" id="IPR027417">
    <property type="entry name" value="P-loop_NTPase"/>
</dbReference>
<evidence type="ECO:0000256" key="9">
    <source>
        <dbReference type="ARBA" id="ARBA00049563"/>
    </source>
</evidence>
<evidence type="ECO:0000256" key="7">
    <source>
        <dbReference type="ARBA" id="ARBA00022840"/>
    </source>
</evidence>
<accession>A0A345ZA54</accession>
<dbReference type="PANTHER" id="PTHR11088:SF60">
    <property type="entry name" value="TRNA DIMETHYLALLYLTRANSFERASE"/>
    <property type="match status" value="1"/>
</dbReference>
<evidence type="ECO:0000256" key="5">
    <source>
        <dbReference type="ARBA" id="ARBA00022694"/>
    </source>
</evidence>
<dbReference type="Gene3D" id="3.40.50.300">
    <property type="entry name" value="P-loop containing nucleotide triphosphate hydrolases"/>
    <property type="match status" value="1"/>
</dbReference>
<dbReference type="GO" id="GO:0005524">
    <property type="term" value="F:ATP binding"/>
    <property type="evidence" value="ECO:0007669"/>
    <property type="project" value="UniProtKB-UniRule"/>
</dbReference>
<evidence type="ECO:0000256" key="10">
    <source>
        <dbReference type="HAMAP-Rule" id="MF_00185"/>
    </source>
</evidence>
<keyword evidence="8 10" id="KW-0460">Magnesium</keyword>
<comment type="subunit">
    <text evidence="10">Monomer.</text>
</comment>
<evidence type="ECO:0000256" key="13">
    <source>
        <dbReference type="RuleBase" id="RU003785"/>
    </source>
</evidence>
<evidence type="ECO:0000313" key="14">
    <source>
        <dbReference type="EMBL" id="AXK60171.1"/>
    </source>
</evidence>
<evidence type="ECO:0000256" key="12">
    <source>
        <dbReference type="RuleBase" id="RU003784"/>
    </source>
</evidence>
<comment type="cofactor">
    <cofactor evidence="1 10">
        <name>Mg(2+)</name>
        <dbReference type="ChEBI" id="CHEBI:18420"/>
    </cofactor>
</comment>
<dbReference type="InterPro" id="IPR018022">
    <property type="entry name" value="IPT"/>
</dbReference>
<dbReference type="OrthoDB" id="9776390at2"/>
<keyword evidence="7 10" id="KW-0067">ATP-binding</keyword>
<comment type="function">
    <text evidence="2 10 12">Catalyzes the transfer of a dimethylallyl group onto the adenine at position 37 in tRNAs that read codons beginning with uridine, leading to the formation of N6-(dimethylallyl)adenosine (i(6)A).</text>
</comment>
<evidence type="ECO:0000313" key="15">
    <source>
        <dbReference type="Proteomes" id="UP000254834"/>
    </source>
</evidence>
<evidence type="ECO:0000256" key="8">
    <source>
        <dbReference type="ARBA" id="ARBA00022842"/>
    </source>
</evidence>
<comment type="catalytic activity">
    <reaction evidence="9 10 11">
        <text>adenosine(37) in tRNA + dimethylallyl diphosphate = N(6)-dimethylallyladenosine(37) in tRNA + diphosphate</text>
        <dbReference type="Rhea" id="RHEA:26482"/>
        <dbReference type="Rhea" id="RHEA-COMP:10162"/>
        <dbReference type="Rhea" id="RHEA-COMP:10375"/>
        <dbReference type="ChEBI" id="CHEBI:33019"/>
        <dbReference type="ChEBI" id="CHEBI:57623"/>
        <dbReference type="ChEBI" id="CHEBI:74411"/>
        <dbReference type="ChEBI" id="CHEBI:74415"/>
        <dbReference type="EC" id="2.5.1.75"/>
    </reaction>
</comment>
<dbReference type="PANTHER" id="PTHR11088">
    <property type="entry name" value="TRNA DIMETHYLALLYLTRANSFERASE"/>
    <property type="match status" value="1"/>
</dbReference>
<dbReference type="HAMAP" id="MF_00185">
    <property type="entry name" value="IPP_trans"/>
    <property type="match status" value="1"/>
</dbReference>
<keyword evidence="5 10" id="KW-0819">tRNA processing</keyword>